<feature type="region of interest" description="Disordered" evidence="3">
    <location>
        <begin position="600"/>
        <end position="619"/>
    </location>
</feature>
<proteinExistence type="predicted"/>
<dbReference type="AlphaFoldDB" id="A0AAW1IWA4"/>
<dbReference type="Gene3D" id="2.40.50.40">
    <property type="match status" value="1"/>
</dbReference>
<feature type="compositionally biased region" description="Pro residues" evidence="3">
    <location>
        <begin position="556"/>
        <end position="566"/>
    </location>
</feature>
<dbReference type="InterPro" id="IPR000953">
    <property type="entry name" value="Chromo/chromo_shadow_dom"/>
</dbReference>
<evidence type="ECO:0000256" key="2">
    <source>
        <dbReference type="ARBA" id="ARBA00023242"/>
    </source>
</evidence>
<dbReference type="EMBL" id="JASPKY010000518">
    <property type="protein sequence ID" value="KAK9694228.1"/>
    <property type="molecule type" value="Genomic_DNA"/>
</dbReference>
<dbReference type="Proteomes" id="UP001458880">
    <property type="component" value="Unassembled WGS sequence"/>
</dbReference>
<dbReference type="InterPro" id="IPR023780">
    <property type="entry name" value="Chromo_domain"/>
</dbReference>
<accession>A0AAW1IWA4</accession>
<feature type="region of interest" description="Disordered" evidence="3">
    <location>
        <begin position="303"/>
        <end position="340"/>
    </location>
</feature>
<gene>
    <name evidence="5" type="ORF">QE152_g33686</name>
</gene>
<dbReference type="SUPFAM" id="SSF54160">
    <property type="entry name" value="Chromo domain-like"/>
    <property type="match status" value="1"/>
</dbReference>
<feature type="compositionally biased region" description="Polar residues" evidence="3">
    <location>
        <begin position="325"/>
        <end position="340"/>
    </location>
</feature>
<dbReference type="EMBL" id="JASPKY010000518">
    <property type="protein sequence ID" value="KAK9694227.1"/>
    <property type="molecule type" value="Genomic_DNA"/>
</dbReference>
<evidence type="ECO:0000256" key="1">
    <source>
        <dbReference type="ARBA" id="ARBA00004123"/>
    </source>
</evidence>
<protein>
    <submittedName>
        <fullName evidence="5">Chromo (CHRromatin Organization MOdifier) domain</fullName>
    </submittedName>
</protein>
<comment type="subcellular location">
    <subcellularLocation>
        <location evidence="1">Nucleus</location>
    </subcellularLocation>
</comment>
<dbReference type="GO" id="GO:0005694">
    <property type="term" value="C:chromosome"/>
    <property type="evidence" value="ECO:0007669"/>
    <property type="project" value="UniProtKB-ARBA"/>
</dbReference>
<dbReference type="PROSITE" id="PS00598">
    <property type="entry name" value="CHROMO_1"/>
    <property type="match status" value="1"/>
</dbReference>
<feature type="region of interest" description="Disordered" evidence="3">
    <location>
        <begin position="540"/>
        <end position="566"/>
    </location>
</feature>
<reference evidence="5 6" key="2">
    <citation type="journal article" date="2024" name="BMC Genomics">
        <title>De novo assembly and annotation of Popillia japonica's genome with initial clues to its potential as an invasive pest.</title>
        <authorList>
            <person name="Cucini C."/>
            <person name="Boschi S."/>
            <person name="Funari R."/>
            <person name="Cardaioli E."/>
            <person name="Iannotti N."/>
            <person name="Marturano G."/>
            <person name="Paoli F."/>
            <person name="Bruttini M."/>
            <person name="Carapelli A."/>
            <person name="Frati F."/>
            <person name="Nardi F."/>
        </authorList>
    </citation>
    <scope>NUCLEOTIDE SEQUENCE [LARGE SCALE GENOMIC DNA]</scope>
    <source>
        <strain evidence="5">DMR45628</strain>
    </source>
</reference>
<reference evidence="5" key="1">
    <citation type="submission" date="2023-05" db="EMBL/GenBank/DDBJ databases">
        <authorList>
            <person name="Nardi F."/>
            <person name="Carapelli A."/>
            <person name="Cucini C."/>
        </authorList>
    </citation>
    <scope>NUCLEOTIDE SEQUENCE</scope>
    <source>
        <strain evidence="5">DMR45628</strain>
        <tissue evidence="5">Testes</tissue>
    </source>
</reference>
<dbReference type="GO" id="GO:0005634">
    <property type="term" value="C:nucleus"/>
    <property type="evidence" value="ECO:0007669"/>
    <property type="project" value="UniProtKB-SubCell"/>
</dbReference>
<evidence type="ECO:0000259" key="4">
    <source>
        <dbReference type="PROSITE" id="PS50013"/>
    </source>
</evidence>
<organism evidence="5 6">
    <name type="scientific">Popillia japonica</name>
    <name type="common">Japanese beetle</name>
    <dbReference type="NCBI Taxonomy" id="7064"/>
    <lineage>
        <taxon>Eukaryota</taxon>
        <taxon>Metazoa</taxon>
        <taxon>Ecdysozoa</taxon>
        <taxon>Arthropoda</taxon>
        <taxon>Hexapoda</taxon>
        <taxon>Insecta</taxon>
        <taxon>Pterygota</taxon>
        <taxon>Neoptera</taxon>
        <taxon>Endopterygota</taxon>
        <taxon>Coleoptera</taxon>
        <taxon>Polyphaga</taxon>
        <taxon>Scarabaeiformia</taxon>
        <taxon>Scarabaeidae</taxon>
        <taxon>Rutelinae</taxon>
        <taxon>Popillia</taxon>
    </lineage>
</organism>
<sequence>MVEEEQTDPLEITKNPEVVKTAQNELSKVDVLVCGECHEVFHFIEQFQEHKSSDKCTKESVLKDGAPVNSKSQLWGFMLWKNSKFKSSSTDDNNSQPSSWNVYQLWCNLDQTQKDSWIAAGKSLQALYAITAGSTPGNKQGKIKLLNKKSNDEDDLDESGNKNPLLENDPLADTESDLDLEEELTKHKLLKDAKCENGGIKKTILKPVELNSDVTILPSTKMKGPKKAIRTHEGKKRGEYAVEKIVSKRYNPGKKTHEYLIKWENFPDDQNTWEPVIHLESCKQLVDEFDRHLARLKAQKISRGSLVQRRPHKKTLPEKNPDLILTSTGPGRPQRTSKQKALNQVKVWCGNISDADESGTGKRAFSDSDSDSFEKKMKLEEESSDSDDDVRPPITVRKVVKTALNGISRKQPLPENILVPDAHGVVTINQKQLPALSSGVYVMSKTAGIIKLDSNTSKIAASGGHAVIKVAPKIGQTSIKVVKRGDPTSNGSKAPTILNSKLKPIMKPIGAKVIAHRRPPTTAAIIKKTEQPPKIETITSVEDDDSDGLEELPFPTDLPLPEPDSPPGEFTLCPSTGKILGQEYPTEEDETKGTIAIKQEAGDASATASNQTTSNDLDGSLDVLNELNCNMLGGSAGTTATDPDASVKMEIGEQPSRSIEAASGPDGQRTKEDAAGQQRTDASVAATIKQEEIDKTQSIEAALSAMEGRDEDDTSASAAASAAGAMSASSSSTSSILTTALSNANIEPSTPSPTPQTSITTTMTTTLPAGVTLLKKSEVPEAIRQKTAMNRHIINRTIVPKPAPQAIITRITPGSVNRSKQQQQMLNSRQKIVGGPPPTTIRKTIRQTYSNKNSPNMIRKIGGTAVATLATTPVAVVSRETTATLSTSTSISTESLVETLTSPGPSEVINMPLLTDLEAPSTSATELATETTAAETASATAAPQSTTLQSSTSETSLPAILNESDTPLLITGEDGTIYQVAGQNEDGQTILIAQDADGQQQCLLVASESTSELSEQSVVNASSPAIVQQTQVVASESTSELSEQSVVNASSPAIVQQTQQEQQQLEEPMVMDTIESENDNAEDSQIEQQLEEPMVMDTIESENDNAEDSQIVAQIVSAQPPSPGGTRKVVLMLPDGNLMMTEVTAEQYAALELDK</sequence>
<feature type="region of interest" description="Disordered" evidence="3">
    <location>
        <begin position="634"/>
        <end position="683"/>
    </location>
</feature>
<keyword evidence="2" id="KW-0539">Nucleus</keyword>
<keyword evidence="6" id="KW-1185">Reference proteome</keyword>
<dbReference type="Pfam" id="PF00385">
    <property type="entry name" value="Chromo"/>
    <property type="match status" value="1"/>
</dbReference>
<feature type="compositionally biased region" description="Polar residues" evidence="3">
    <location>
        <begin position="606"/>
        <end position="617"/>
    </location>
</feature>
<dbReference type="InterPro" id="IPR023779">
    <property type="entry name" value="Chromodomain_CS"/>
</dbReference>
<evidence type="ECO:0000256" key="3">
    <source>
        <dbReference type="SAM" id="MobiDB-lite"/>
    </source>
</evidence>
<dbReference type="SMART" id="SM00298">
    <property type="entry name" value="CHROMO"/>
    <property type="match status" value="1"/>
</dbReference>
<name>A0AAW1IWA4_POPJA</name>
<feature type="region of interest" description="Disordered" evidence="3">
    <location>
        <begin position="932"/>
        <end position="956"/>
    </location>
</feature>
<evidence type="ECO:0000313" key="6">
    <source>
        <dbReference type="Proteomes" id="UP001458880"/>
    </source>
</evidence>
<dbReference type="PROSITE" id="PS50013">
    <property type="entry name" value="CHROMO_2"/>
    <property type="match status" value="1"/>
</dbReference>
<comment type="caution">
    <text evidence="5">The sequence shown here is derived from an EMBL/GenBank/DDBJ whole genome shotgun (WGS) entry which is preliminary data.</text>
</comment>
<dbReference type="InterPro" id="IPR051219">
    <property type="entry name" value="Heterochromatin_chromo-domain"/>
</dbReference>
<feature type="region of interest" description="Disordered" evidence="3">
    <location>
        <begin position="358"/>
        <end position="391"/>
    </location>
</feature>
<feature type="compositionally biased region" description="Acidic residues" evidence="3">
    <location>
        <begin position="541"/>
        <end position="550"/>
    </location>
</feature>
<evidence type="ECO:0000313" key="5">
    <source>
        <dbReference type="EMBL" id="KAK9694227.1"/>
    </source>
</evidence>
<dbReference type="PANTHER" id="PTHR22812">
    <property type="entry name" value="CHROMOBOX PROTEIN"/>
    <property type="match status" value="1"/>
</dbReference>
<feature type="compositionally biased region" description="Basic and acidic residues" evidence="3">
    <location>
        <begin position="372"/>
        <end position="381"/>
    </location>
</feature>
<dbReference type="InterPro" id="IPR016197">
    <property type="entry name" value="Chromo-like_dom_sf"/>
</dbReference>
<feature type="region of interest" description="Disordered" evidence="3">
    <location>
        <begin position="150"/>
        <end position="172"/>
    </location>
</feature>
<feature type="domain" description="Chromo" evidence="4">
    <location>
        <begin position="240"/>
        <end position="291"/>
    </location>
</feature>